<accession>W4M4H7</accession>
<feature type="transmembrane region" description="Helical" evidence="1">
    <location>
        <begin position="71"/>
        <end position="93"/>
    </location>
</feature>
<reference evidence="2 3" key="1">
    <citation type="journal article" date="2014" name="Nature">
        <title>An environmental bacterial taxon with a large and distinct metabolic repertoire.</title>
        <authorList>
            <person name="Wilson M.C."/>
            <person name="Mori T."/>
            <person name="Ruckert C."/>
            <person name="Uria A.R."/>
            <person name="Helf M.J."/>
            <person name="Takada K."/>
            <person name="Gernert C."/>
            <person name="Steffens U.A."/>
            <person name="Heycke N."/>
            <person name="Schmitt S."/>
            <person name="Rinke C."/>
            <person name="Helfrich E.J."/>
            <person name="Brachmann A.O."/>
            <person name="Gurgui C."/>
            <person name="Wakimoto T."/>
            <person name="Kracht M."/>
            <person name="Crusemann M."/>
            <person name="Hentschel U."/>
            <person name="Abe I."/>
            <person name="Matsunaga S."/>
            <person name="Kalinowski J."/>
            <person name="Takeyama H."/>
            <person name="Piel J."/>
        </authorList>
    </citation>
    <scope>NUCLEOTIDE SEQUENCE [LARGE SCALE GENOMIC DNA]</scope>
    <source>
        <strain evidence="3">TSY2</strain>
    </source>
</reference>
<keyword evidence="1" id="KW-1133">Transmembrane helix</keyword>
<dbReference type="AlphaFoldDB" id="W4M4H7"/>
<dbReference type="HOGENOM" id="CLU_1923744_0_0_7"/>
<name>W4M4H7_9BACT</name>
<keyword evidence="3" id="KW-1185">Reference proteome</keyword>
<gene>
    <name evidence="2" type="ORF">ETSY2_24040</name>
</gene>
<organism evidence="2 3">
    <name type="scientific">Candidatus Entotheonella gemina</name>
    <dbReference type="NCBI Taxonomy" id="1429439"/>
    <lineage>
        <taxon>Bacteria</taxon>
        <taxon>Pseudomonadati</taxon>
        <taxon>Nitrospinota/Tectimicrobiota group</taxon>
        <taxon>Candidatus Tectimicrobiota</taxon>
        <taxon>Candidatus Entotheonellia</taxon>
        <taxon>Candidatus Entotheonellales</taxon>
        <taxon>Candidatus Entotheonellaceae</taxon>
        <taxon>Candidatus Entotheonella</taxon>
    </lineage>
</organism>
<protein>
    <recommendedName>
        <fullName evidence="4">Yip1 domain-containing protein</fullName>
    </recommendedName>
</protein>
<keyword evidence="1" id="KW-0472">Membrane</keyword>
<comment type="caution">
    <text evidence="2">The sequence shown here is derived from an EMBL/GenBank/DDBJ whole genome shotgun (WGS) entry which is preliminary data.</text>
</comment>
<dbReference type="Proteomes" id="UP000019140">
    <property type="component" value="Unassembled WGS sequence"/>
</dbReference>
<proteinExistence type="predicted"/>
<feature type="transmembrane region" description="Helical" evidence="1">
    <location>
        <begin position="105"/>
        <end position="128"/>
    </location>
</feature>
<evidence type="ECO:0000256" key="1">
    <source>
        <dbReference type="SAM" id="Phobius"/>
    </source>
</evidence>
<dbReference type="EMBL" id="AZHX01001001">
    <property type="protein sequence ID" value="ETX05259.1"/>
    <property type="molecule type" value="Genomic_DNA"/>
</dbReference>
<evidence type="ECO:0008006" key="4">
    <source>
        <dbReference type="Google" id="ProtNLM"/>
    </source>
</evidence>
<feature type="transmembrane region" description="Helical" evidence="1">
    <location>
        <begin position="12"/>
        <end position="37"/>
    </location>
</feature>
<evidence type="ECO:0000313" key="2">
    <source>
        <dbReference type="EMBL" id="ETX05259.1"/>
    </source>
</evidence>
<evidence type="ECO:0000313" key="3">
    <source>
        <dbReference type="Proteomes" id="UP000019140"/>
    </source>
</evidence>
<keyword evidence="1" id="KW-0812">Transmembrane</keyword>
<sequence>MLWSIVLDVGVSIIGLIAGMQLILIILNFGSITISMVRFGSLVNTFEKLLLLGEDNVAIFFYTSLLNSIWLYFYVVSFLVVNFIYYLCLPLTAIKSVFDIDNHPILALGTVFCVFSTFLCIGLAPFILKWG</sequence>